<evidence type="ECO:0000313" key="9">
    <source>
        <dbReference type="Proteomes" id="UP000598488"/>
    </source>
</evidence>
<feature type="modified residue" description="4-aspartylphosphate" evidence="4">
    <location>
        <position position="51"/>
    </location>
</feature>
<evidence type="ECO:0000313" key="8">
    <source>
        <dbReference type="EMBL" id="MBJ7552477.1"/>
    </source>
</evidence>
<dbReference type="SMART" id="SM00862">
    <property type="entry name" value="Trans_reg_C"/>
    <property type="match status" value="1"/>
</dbReference>
<dbReference type="SUPFAM" id="SSF52172">
    <property type="entry name" value="CheY-like"/>
    <property type="match status" value="1"/>
</dbReference>
<dbReference type="PANTHER" id="PTHR48111:SF67">
    <property type="entry name" value="TRANSCRIPTIONAL REGULATORY PROTEIN TCTD"/>
    <property type="match status" value="1"/>
</dbReference>
<dbReference type="PANTHER" id="PTHR48111">
    <property type="entry name" value="REGULATOR OF RPOS"/>
    <property type="match status" value="1"/>
</dbReference>
<reference evidence="8 9" key="1">
    <citation type="submission" date="2020-12" db="EMBL/GenBank/DDBJ databases">
        <title>Comparative genome analysis of fungal antagonists Marinomonas ostreistagni 398 and M. spartinae 468.</title>
        <authorList>
            <person name="Fields J.L."/>
            <person name="Mavrodi O.V."/>
            <person name="Biber P.D."/>
            <person name="Indest K.J."/>
            <person name="Mavrodi D.V."/>
        </authorList>
    </citation>
    <scope>NUCLEOTIDE SEQUENCE [LARGE SCALE GENOMIC DNA]</scope>
    <source>
        <strain evidence="8 9">USM7</strain>
    </source>
</reference>
<accession>A0ABS0ZFM9</accession>
<protein>
    <submittedName>
        <fullName evidence="8">Response regulator transcription factor</fullName>
    </submittedName>
</protein>
<feature type="domain" description="OmpR/PhoB-type" evidence="7">
    <location>
        <begin position="124"/>
        <end position="221"/>
    </location>
</feature>
<dbReference type="Gene3D" id="1.10.10.10">
    <property type="entry name" value="Winged helix-like DNA-binding domain superfamily/Winged helix DNA-binding domain"/>
    <property type="match status" value="1"/>
</dbReference>
<dbReference type="InterPro" id="IPR001789">
    <property type="entry name" value="Sig_transdc_resp-reg_receiver"/>
</dbReference>
<dbReference type="InterPro" id="IPR011006">
    <property type="entry name" value="CheY-like_superfamily"/>
</dbReference>
<dbReference type="PROSITE" id="PS51755">
    <property type="entry name" value="OMPR_PHOB"/>
    <property type="match status" value="1"/>
</dbReference>
<evidence type="ECO:0000256" key="4">
    <source>
        <dbReference type="PROSITE-ProRule" id="PRU00169"/>
    </source>
</evidence>
<dbReference type="Gene3D" id="3.40.50.2300">
    <property type="match status" value="1"/>
</dbReference>
<evidence type="ECO:0000259" key="6">
    <source>
        <dbReference type="PROSITE" id="PS50110"/>
    </source>
</evidence>
<evidence type="ECO:0000256" key="3">
    <source>
        <dbReference type="ARBA" id="ARBA00023163"/>
    </source>
</evidence>
<feature type="DNA-binding region" description="OmpR/PhoB-type" evidence="5">
    <location>
        <begin position="124"/>
        <end position="221"/>
    </location>
</feature>
<evidence type="ECO:0000256" key="2">
    <source>
        <dbReference type="ARBA" id="ARBA00023125"/>
    </source>
</evidence>
<comment type="caution">
    <text evidence="8">The sequence shown here is derived from an EMBL/GenBank/DDBJ whole genome shotgun (WGS) entry which is preliminary data.</text>
</comment>
<organism evidence="8 9">
    <name type="scientific">Marinomonas ostreistagni</name>
    <dbReference type="NCBI Taxonomy" id="359209"/>
    <lineage>
        <taxon>Bacteria</taxon>
        <taxon>Pseudomonadati</taxon>
        <taxon>Pseudomonadota</taxon>
        <taxon>Gammaproteobacteria</taxon>
        <taxon>Oceanospirillales</taxon>
        <taxon>Oceanospirillaceae</taxon>
        <taxon>Marinomonas</taxon>
    </lineage>
</organism>
<keyword evidence="3" id="KW-0804">Transcription</keyword>
<dbReference type="InterPro" id="IPR039420">
    <property type="entry name" value="WalR-like"/>
</dbReference>
<name>A0ABS0ZFM9_9GAMM</name>
<keyword evidence="1" id="KW-0805">Transcription regulation</keyword>
<dbReference type="SMART" id="SM00448">
    <property type="entry name" value="REC"/>
    <property type="match status" value="1"/>
</dbReference>
<dbReference type="Proteomes" id="UP000598488">
    <property type="component" value="Unassembled WGS sequence"/>
</dbReference>
<keyword evidence="2 5" id="KW-0238">DNA-binding</keyword>
<keyword evidence="9" id="KW-1185">Reference proteome</keyword>
<dbReference type="RefSeq" id="WP_199464021.1">
    <property type="nucleotide sequence ID" value="NZ_JAEMUH010000021.1"/>
</dbReference>
<dbReference type="InterPro" id="IPR001867">
    <property type="entry name" value="OmpR/PhoB-type_DNA-bd"/>
</dbReference>
<dbReference type="CDD" id="cd00383">
    <property type="entry name" value="trans_reg_C"/>
    <property type="match status" value="1"/>
</dbReference>
<dbReference type="PROSITE" id="PS50110">
    <property type="entry name" value="RESPONSE_REGULATORY"/>
    <property type="match status" value="1"/>
</dbReference>
<gene>
    <name evidence="8" type="ORF">JHD44_17485</name>
</gene>
<keyword evidence="4" id="KW-0597">Phosphoprotein</keyword>
<dbReference type="InterPro" id="IPR036388">
    <property type="entry name" value="WH-like_DNA-bd_sf"/>
</dbReference>
<evidence type="ECO:0000256" key="1">
    <source>
        <dbReference type="ARBA" id="ARBA00023015"/>
    </source>
</evidence>
<dbReference type="Pfam" id="PF00072">
    <property type="entry name" value="Response_reg"/>
    <property type="match status" value="1"/>
</dbReference>
<sequence>MRILIAEDDPVLSKSISSQFDKLGFVTDVALDGLQAEILLKEQPYDLLILDLNMPKRDGNEVLKTIRDMGNNTPALVLTARDSLDDKLSLFNRGADDYLTKPFRFEELEARCRALIRRNRGLANDQIEHGDLLVDRQACSVSIHGHAVGLTHTEYRLLDLLLANIGKVLSKSVILDHLYHLDDAPNASAVEIYVARLRKTLSHSQSVKIRTLRGLGYVLEKTYE</sequence>
<proteinExistence type="predicted"/>
<dbReference type="EMBL" id="JAEMUH010000021">
    <property type="protein sequence ID" value="MBJ7552477.1"/>
    <property type="molecule type" value="Genomic_DNA"/>
</dbReference>
<dbReference type="Pfam" id="PF00486">
    <property type="entry name" value="Trans_reg_C"/>
    <property type="match status" value="1"/>
</dbReference>
<evidence type="ECO:0000256" key="5">
    <source>
        <dbReference type="PROSITE-ProRule" id="PRU01091"/>
    </source>
</evidence>
<evidence type="ECO:0000259" key="7">
    <source>
        <dbReference type="PROSITE" id="PS51755"/>
    </source>
</evidence>
<feature type="domain" description="Response regulatory" evidence="6">
    <location>
        <begin position="2"/>
        <end position="116"/>
    </location>
</feature>